<dbReference type="EMBL" id="AAMT01000002">
    <property type="protein sequence ID" value="EAQ14511.1"/>
    <property type="molecule type" value="Genomic_DNA"/>
</dbReference>
<dbReference type="InterPro" id="IPR020845">
    <property type="entry name" value="AMP-binding_CS"/>
</dbReference>
<dbReference type="InterPro" id="IPR045851">
    <property type="entry name" value="AMP-bd_C_sf"/>
</dbReference>
<protein>
    <submittedName>
        <fullName evidence="5">AMP-dependent synthetase and ligase</fullName>
    </submittedName>
</protein>
<dbReference type="RefSeq" id="WP_008334016.1">
    <property type="nucleotide sequence ID" value="NZ_CH902578.1"/>
</dbReference>
<dbReference type="GO" id="GO:0006631">
    <property type="term" value="P:fatty acid metabolic process"/>
    <property type="evidence" value="ECO:0007669"/>
    <property type="project" value="TreeGrafter"/>
</dbReference>
<feature type="domain" description="AMP-dependent synthetase/ligase" evidence="3">
    <location>
        <begin position="11"/>
        <end position="358"/>
    </location>
</feature>
<dbReference type="Proteomes" id="UP000002931">
    <property type="component" value="Unassembled WGS sequence"/>
</dbReference>
<feature type="domain" description="AMP-binding enzyme C-terminal" evidence="4">
    <location>
        <begin position="409"/>
        <end position="481"/>
    </location>
</feature>
<comment type="similarity">
    <text evidence="1">Belongs to the ATP-dependent AMP-binding enzyme family.</text>
</comment>
<dbReference type="OrthoDB" id="9803968at2"/>
<dbReference type="eggNOG" id="COG0318">
    <property type="taxonomic scope" value="Bacteria"/>
</dbReference>
<dbReference type="GO" id="GO:0031956">
    <property type="term" value="F:medium-chain fatty acid-CoA ligase activity"/>
    <property type="evidence" value="ECO:0007669"/>
    <property type="project" value="TreeGrafter"/>
</dbReference>
<evidence type="ECO:0000259" key="3">
    <source>
        <dbReference type="Pfam" id="PF00501"/>
    </source>
</evidence>
<evidence type="ECO:0000313" key="5">
    <source>
        <dbReference type="EMBL" id="EAQ14511.1"/>
    </source>
</evidence>
<dbReference type="PANTHER" id="PTHR43201:SF5">
    <property type="entry name" value="MEDIUM-CHAIN ACYL-COA LIGASE ACSF2, MITOCHONDRIAL"/>
    <property type="match status" value="1"/>
</dbReference>
<dbReference type="SUPFAM" id="SSF56801">
    <property type="entry name" value="Acetyl-CoA synthetase-like"/>
    <property type="match status" value="1"/>
</dbReference>
<evidence type="ECO:0000313" key="6">
    <source>
        <dbReference type="Proteomes" id="UP000002931"/>
    </source>
</evidence>
<dbReference type="InterPro" id="IPR000873">
    <property type="entry name" value="AMP-dep_synth/lig_dom"/>
</dbReference>
<evidence type="ECO:0000259" key="4">
    <source>
        <dbReference type="Pfam" id="PF13193"/>
    </source>
</evidence>
<dbReference type="HOGENOM" id="CLU_000022_59_0_5"/>
<sequence>MDRIHELTRGQSPDALAIVDHDGAHYSFGDVEAMADTMAGMLKAAGVERGDRLMIVSENCATYAIAILAASRLGAWVMPVNARMSDDELDALRNHAGARFAIFTPEASVPSAAHADRLGATSRGTLPCGDVLVAGPLPGENTAPEPETGTPRDSVAALIYTTGTTSAPKGVMLTHGNLIWNAEISARLRGMAPGDLVVGVLPGTHIFGFASVFLASLAGGSAIRFLPRFSAPAILDAFAEGGSVMPAVPQMYQAILAELAKRGTPPDAPKLRYISSGGAPLDPEWKEKIEATFGLHLQNGYGLTETSPGVAGTRRDTPRDDTSCGQILDGVECIIDEPDDEGIGELLIRGPNIMKGYYRNPEATRAAIREDGFFRSGDFAKIDPDGTLWIMGRKKELIIRSGFNIYPPEVEAMLTRHPDVYQTAVVGRRVSGNEEVLAFVTAKPGVTEADLKAFLHEHLVPYKVPQHIFIIEQFPAAATGKILKHKLTETFAHLLDERDAAVAT</sequence>
<reference evidence="5 6" key="1">
    <citation type="journal article" date="2010" name="J. Bacteriol.">
        <title>Genome sequences of Pelagibaca bermudensis HTCC2601T and Maritimibacter alkaliphilus HTCC2654T, the type strains of two marine Roseobacter genera.</title>
        <authorList>
            <person name="Thrash J.C."/>
            <person name="Cho J.C."/>
            <person name="Ferriera S."/>
            <person name="Johnson J."/>
            <person name="Vergin K.L."/>
            <person name="Giovannoni S.J."/>
        </authorList>
    </citation>
    <scope>NUCLEOTIDE SEQUENCE [LARGE SCALE GENOMIC DNA]</scope>
    <source>
        <strain evidence="5 6">HTCC2654</strain>
    </source>
</reference>
<keyword evidence="2 5" id="KW-0436">Ligase</keyword>
<dbReference type="PROSITE" id="PS00455">
    <property type="entry name" value="AMP_BINDING"/>
    <property type="match status" value="1"/>
</dbReference>
<dbReference type="InterPro" id="IPR025110">
    <property type="entry name" value="AMP-bd_C"/>
</dbReference>
<dbReference type="InterPro" id="IPR042099">
    <property type="entry name" value="ANL_N_sf"/>
</dbReference>
<dbReference type="AlphaFoldDB" id="A3VC28"/>
<dbReference type="STRING" id="314271.RB2654_17616"/>
<dbReference type="Gene3D" id="3.40.50.12780">
    <property type="entry name" value="N-terminal domain of ligase-like"/>
    <property type="match status" value="1"/>
</dbReference>
<dbReference type="PANTHER" id="PTHR43201">
    <property type="entry name" value="ACYL-COA SYNTHETASE"/>
    <property type="match status" value="1"/>
</dbReference>
<proteinExistence type="inferred from homology"/>
<accession>A3VC28</accession>
<dbReference type="Pfam" id="PF13193">
    <property type="entry name" value="AMP-binding_C"/>
    <property type="match status" value="1"/>
</dbReference>
<gene>
    <name evidence="5" type="ORF">RB2654_17616</name>
</gene>
<name>A3VC28_9RHOB</name>
<dbReference type="Pfam" id="PF00501">
    <property type="entry name" value="AMP-binding"/>
    <property type="match status" value="1"/>
</dbReference>
<dbReference type="Gene3D" id="3.30.300.30">
    <property type="match status" value="1"/>
</dbReference>
<evidence type="ECO:0000256" key="1">
    <source>
        <dbReference type="ARBA" id="ARBA00006432"/>
    </source>
</evidence>
<comment type="caution">
    <text evidence="5">The sequence shown here is derived from an EMBL/GenBank/DDBJ whole genome shotgun (WGS) entry which is preliminary data.</text>
</comment>
<organism evidence="5 6">
    <name type="scientific">Maritimibacter alkaliphilus HTCC2654</name>
    <dbReference type="NCBI Taxonomy" id="314271"/>
    <lineage>
        <taxon>Bacteria</taxon>
        <taxon>Pseudomonadati</taxon>
        <taxon>Pseudomonadota</taxon>
        <taxon>Alphaproteobacteria</taxon>
        <taxon>Rhodobacterales</taxon>
        <taxon>Roseobacteraceae</taxon>
        <taxon>Maritimibacter</taxon>
    </lineage>
</organism>
<evidence type="ECO:0000256" key="2">
    <source>
        <dbReference type="ARBA" id="ARBA00022598"/>
    </source>
</evidence>
<keyword evidence="6" id="KW-1185">Reference proteome</keyword>